<protein>
    <recommendedName>
        <fullName evidence="3">YkgJ family cysteine cluster protein</fullName>
    </recommendedName>
</protein>
<dbReference type="AlphaFoldDB" id="A0AAU9EL87"/>
<dbReference type="KEGG" id="dmp:FAK_23700"/>
<organism evidence="1 2">
    <name type="scientific">Desulfoferula mesophila</name>
    <dbReference type="NCBI Taxonomy" id="3058419"/>
    <lineage>
        <taxon>Bacteria</taxon>
        <taxon>Pseudomonadati</taxon>
        <taxon>Thermodesulfobacteriota</taxon>
        <taxon>Desulfarculia</taxon>
        <taxon>Desulfarculales</taxon>
        <taxon>Desulfarculaceae</taxon>
        <taxon>Desulfoferula</taxon>
    </lineage>
</organism>
<dbReference type="Proteomes" id="UP001366166">
    <property type="component" value="Chromosome"/>
</dbReference>
<evidence type="ECO:0000313" key="1">
    <source>
        <dbReference type="EMBL" id="BEQ15304.1"/>
    </source>
</evidence>
<sequence length="252" mass="27246">MNQSGRPDMRSGLQEASSRGLFVILEQLYQELPDTTCARRGACCGLLPPVFTVELAGWLHSLPEVPYKERATQARRLVEHFLGNAAQRRACPWARPDACAIYPQRFLGCRAYGLWSPEAYAVRAAQALRGQQAVAQAWQGLGVTLPPEVLAPAPPYCRQVRPAGGSGVDDTAIESLEERALELSRDLPPSLERLHDFGGDISFAVATLALGQAQALSLKVAVTKALLAGDQAEAQELLAKAGTAARRWAQSF</sequence>
<dbReference type="EMBL" id="AP028679">
    <property type="protein sequence ID" value="BEQ15304.1"/>
    <property type="molecule type" value="Genomic_DNA"/>
</dbReference>
<keyword evidence="2" id="KW-1185">Reference proteome</keyword>
<reference evidence="2" key="1">
    <citation type="journal article" date="2023" name="Arch. Microbiol.">
        <title>Desulfoferula mesophilus gen. nov. sp. nov., a mesophilic sulfate-reducing bacterium isolated from a brackish lake sediment.</title>
        <authorList>
            <person name="Watanabe T."/>
            <person name="Yabe T."/>
            <person name="Tsuji J.M."/>
            <person name="Fukui M."/>
        </authorList>
    </citation>
    <scope>NUCLEOTIDE SEQUENCE [LARGE SCALE GENOMIC DNA]</scope>
    <source>
        <strain evidence="2">12FAK</strain>
    </source>
</reference>
<name>A0AAU9EL87_9BACT</name>
<evidence type="ECO:0008006" key="3">
    <source>
        <dbReference type="Google" id="ProtNLM"/>
    </source>
</evidence>
<gene>
    <name evidence="1" type="ORF">FAK_23700</name>
</gene>
<proteinExistence type="predicted"/>
<dbReference type="RefSeq" id="WP_338599526.1">
    <property type="nucleotide sequence ID" value="NZ_AP028679.1"/>
</dbReference>
<evidence type="ECO:0000313" key="2">
    <source>
        <dbReference type="Proteomes" id="UP001366166"/>
    </source>
</evidence>
<accession>A0AAU9EL87</accession>